<keyword evidence="1" id="KW-0812">Transmembrane</keyword>
<keyword evidence="1" id="KW-0472">Membrane</keyword>
<comment type="caution">
    <text evidence="2">The sequence shown here is derived from an EMBL/GenBank/DDBJ whole genome shotgun (WGS) entry which is preliminary data.</text>
</comment>
<gene>
    <name evidence="2" type="ORF">IG616_08540</name>
</gene>
<reference evidence="2 3" key="2">
    <citation type="journal article" date="2021" name="Int. J. Syst. Evol. Microbiol.">
        <title>Roseibium litorale sp. nov., isolated from a tidal flat sediment and proposal for the reclassification of Labrenzia polysiphoniae as Roseibium polysiphoniae comb. nov.</title>
        <authorList>
            <person name="Liu Y."/>
            <person name="Pei T."/>
            <person name="Du J."/>
            <person name="Chao M."/>
            <person name="Deng M.R."/>
            <person name="Zhu H."/>
        </authorList>
    </citation>
    <scope>NUCLEOTIDE SEQUENCE [LARGE SCALE GENOMIC DNA]</scope>
    <source>
        <strain evidence="2 3">4C16A</strain>
    </source>
</reference>
<keyword evidence="1" id="KW-1133">Transmembrane helix</keyword>
<protein>
    <recommendedName>
        <fullName evidence="4">DUF1440 domain-containing protein</fullName>
    </recommendedName>
</protein>
<evidence type="ECO:0000313" key="3">
    <source>
        <dbReference type="Proteomes" id="UP000632063"/>
    </source>
</evidence>
<feature type="transmembrane region" description="Helical" evidence="1">
    <location>
        <begin position="132"/>
        <end position="157"/>
    </location>
</feature>
<proteinExistence type="predicted"/>
<dbReference type="RefSeq" id="WP_192147729.1">
    <property type="nucleotide sequence ID" value="NZ_JACYXI010000004.1"/>
</dbReference>
<reference evidence="3" key="1">
    <citation type="submission" date="2020-09" db="EMBL/GenBank/DDBJ databases">
        <title>The genome sequence of strain Labrenzia suaedae 4C16A.</title>
        <authorList>
            <person name="Liu Y."/>
        </authorList>
    </citation>
    <scope>NUCLEOTIDE SEQUENCE [LARGE SCALE GENOMIC DNA]</scope>
    <source>
        <strain evidence="3">4C16A</strain>
    </source>
</reference>
<keyword evidence="3" id="KW-1185">Reference proteome</keyword>
<evidence type="ECO:0008006" key="4">
    <source>
        <dbReference type="Google" id="ProtNLM"/>
    </source>
</evidence>
<feature type="transmembrane region" description="Helical" evidence="1">
    <location>
        <begin position="12"/>
        <end position="32"/>
    </location>
</feature>
<feature type="transmembrane region" description="Helical" evidence="1">
    <location>
        <begin position="101"/>
        <end position="126"/>
    </location>
</feature>
<sequence>MTASSSHPASRPLFPPSTLATLVTAVLAGIAADLLWEVWARGITPHLVGGPLEPAALVQSVFGLSSRTLAEIIHGVVGVVFYPLGYLFIARPIARVVTPFLPWWIVGLGFGAGLWVFALYIMAHLIAGLPPFLGFIPLAWASLAGHLIFGLTTAAVVRLRKA</sequence>
<name>A0ABR9CL63_9HYPH</name>
<organism evidence="2 3">
    <name type="scientific">Roseibium litorale</name>
    <dbReference type="NCBI Taxonomy" id="2803841"/>
    <lineage>
        <taxon>Bacteria</taxon>
        <taxon>Pseudomonadati</taxon>
        <taxon>Pseudomonadota</taxon>
        <taxon>Alphaproteobacteria</taxon>
        <taxon>Hyphomicrobiales</taxon>
        <taxon>Stappiaceae</taxon>
        <taxon>Roseibium</taxon>
    </lineage>
</organism>
<dbReference type="Proteomes" id="UP000632063">
    <property type="component" value="Unassembled WGS sequence"/>
</dbReference>
<evidence type="ECO:0000256" key="1">
    <source>
        <dbReference type="SAM" id="Phobius"/>
    </source>
</evidence>
<dbReference type="EMBL" id="JACYXI010000004">
    <property type="protein sequence ID" value="MBD8891593.1"/>
    <property type="molecule type" value="Genomic_DNA"/>
</dbReference>
<accession>A0ABR9CL63</accession>
<feature type="transmembrane region" description="Helical" evidence="1">
    <location>
        <begin position="72"/>
        <end position="89"/>
    </location>
</feature>
<evidence type="ECO:0000313" key="2">
    <source>
        <dbReference type="EMBL" id="MBD8891593.1"/>
    </source>
</evidence>